<keyword evidence="3" id="KW-1185">Reference proteome</keyword>
<proteinExistence type="predicted"/>
<reference evidence="2 3" key="1">
    <citation type="submission" date="2018-09" db="EMBL/GenBank/DDBJ databases">
        <title>Comparative Genomic Analysis of Eight Novel Haloalkaliphilic Bacteriophages from Lake Elmenteita, Kenya.</title>
        <authorList>
            <person name="Akhwale J.K."/>
        </authorList>
    </citation>
    <scope>NUCLEOTIDE SEQUENCE [LARGE SCALE GENOMIC DNA]</scope>
</reference>
<organism evidence="2 3">
    <name type="scientific">Bacillus phage vB_BboS-125</name>
    <dbReference type="NCBI Taxonomy" id="2419618"/>
    <lineage>
        <taxon>Viruses</taxon>
        <taxon>Duplodnaviria</taxon>
        <taxon>Heunggongvirae</taxon>
        <taxon>Uroviricota</taxon>
        <taxon>Caudoviricetes</taxon>
        <taxon>Elmenteitavirus</taxon>
        <taxon>Elmenteitavirus ev125</taxon>
    </lineage>
</organism>
<name>A0A3G3BVY5_9CAUD</name>
<feature type="compositionally biased region" description="Basic and acidic residues" evidence="1">
    <location>
        <begin position="58"/>
        <end position="68"/>
    </location>
</feature>
<evidence type="ECO:0000256" key="1">
    <source>
        <dbReference type="SAM" id="MobiDB-lite"/>
    </source>
</evidence>
<evidence type="ECO:0000313" key="3">
    <source>
        <dbReference type="Proteomes" id="UP000275028"/>
    </source>
</evidence>
<dbReference type="Proteomes" id="UP000275028">
    <property type="component" value="Segment"/>
</dbReference>
<dbReference type="EMBL" id="MH884509">
    <property type="protein sequence ID" value="AYP68429.1"/>
    <property type="molecule type" value="Genomic_DNA"/>
</dbReference>
<sequence length="124" mass="14368">MNFAKFKEAYLKKWPQHLEAPGDEELFKLFLSQVVIGEWQYKEMKKDRRTAKLADIGKPLEPRKEPAEHPGFNRCNVDQAEKLRRQVRTARAQGVDLPPTECNVCGNDPEYIDWCTACNGRGYL</sequence>
<feature type="region of interest" description="Disordered" evidence="1">
    <location>
        <begin position="53"/>
        <end position="73"/>
    </location>
</feature>
<evidence type="ECO:0000313" key="2">
    <source>
        <dbReference type="EMBL" id="AYP68429.1"/>
    </source>
</evidence>
<gene>
    <name evidence="2" type="ORF">BboS125_00060</name>
</gene>
<protein>
    <submittedName>
        <fullName evidence="2">Uncharacterized protein</fullName>
    </submittedName>
</protein>
<accession>A0A3G3BVY5</accession>